<keyword evidence="1" id="KW-1133">Transmembrane helix</keyword>
<reference evidence="2" key="1">
    <citation type="journal article" date="2012" name="Proc. Natl. Acad. Sci. U.S.A.">
        <title>Antigenic diversity is generated by distinct evolutionary mechanisms in African trypanosome species.</title>
        <authorList>
            <person name="Jackson A.P."/>
            <person name="Berry A."/>
            <person name="Aslett M."/>
            <person name="Allison H.C."/>
            <person name="Burton P."/>
            <person name="Vavrova-Anderson J."/>
            <person name="Brown R."/>
            <person name="Browne H."/>
            <person name="Corton N."/>
            <person name="Hauser H."/>
            <person name="Gamble J."/>
            <person name="Gilderthorp R."/>
            <person name="Marcello L."/>
            <person name="McQuillan J."/>
            <person name="Otto T.D."/>
            <person name="Quail M.A."/>
            <person name="Sanders M.J."/>
            <person name="van Tonder A."/>
            <person name="Ginger M.L."/>
            <person name="Field M.C."/>
            <person name="Barry J.D."/>
            <person name="Hertz-Fowler C."/>
            <person name="Berriman M."/>
        </authorList>
    </citation>
    <scope>NUCLEOTIDE SEQUENCE</scope>
    <source>
        <strain evidence="2">IL3000</strain>
    </source>
</reference>
<name>G0UZ28_TRYCI</name>
<evidence type="ECO:0000256" key="1">
    <source>
        <dbReference type="SAM" id="Phobius"/>
    </source>
</evidence>
<gene>
    <name evidence="2" type="ORF">TCIL3000_11_270</name>
</gene>
<keyword evidence="1" id="KW-0472">Membrane</keyword>
<evidence type="ECO:0000313" key="2">
    <source>
        <dbReference type="EMBL" id="CCC94647.1"/>
    </source>
</evidence>
<organism evidence="2">
    <name type="scientific">Trypanosoma congolense (strain IL3000)</name>
    <dbReference type="NCBI Taxonomy" id="1068625"/>
    <lineage>
        <taxon>Eukaryota</taxon>
        <taxon>Discoba</taxon>
        <taxon>Euglenozoa</taxon>
        <taxon>Kinetoplastea</taxon>
        <taxon>Metakinetoplastina</taxon>
        <taxon>Trypanosomatida</taxon>
        <taxon>Trypanosomatidae</taxon>
        <taxon>Trypanosoma</taxon>
        <taxon>Nannomonas</taxon>
    </lineage>
</organism>
<proteinExistence type="predicted"/>
<protein>
    <submittedName>
        <fullName evidence="2">Uncharacterized protein</fullName>
    </submittedName>
</protein>
<dbReference type="EMBL" id="HE575324">
    <property type="protein sequence ID" value="CCC94647.1"/>
    <property type="molecule type" value="Genomic_DNA"/>
</dbReference>
<dbReference type="AlphaFoldDB" id="G0UZ28"/>
<accession>G0UZ28</accession>
<feature type="transmembrane region" description="Helical" evidence="1">
    <location>
        <begin position="50"/>
        <end position="73"/>
    </location>
</feature>
<sequence>MQTAIDSAYSSTTQLHVKIFHYNKVQNSIAQHLLHTNTDARTGLNNKRTLTLCFFLLLLLFLSICAGACFPFFKTDGKHATTIRSMVNSLNLLPSSFRPEEVP</sequence>
<keyword evidence="1" id="KW-0812">Transmembrane</keyword>